<evidence type="ECO:0000313" key="2">
    <source>
        <dbReference type="Proteomes" id="UP001165082"/>
    </source>
</evidence>
<dbReference type="Proteomes" id="UP001165082">
    <property type="component" value="Unassembled WGS sequence"/>
</dbReference>
<dbReference type="OrthoDB" id="417891at2759"/>
<feature type="non-terminal residue" evidence="1">
    <location>
        <position position="77"/>
    </location>
</feature>
<dbReference type="EMBL" id="BRXZ01005872">
    <property type="protein sequence ID" value="GMH51559.1"/>
    <property type="molecule type" value="Genomic_DNA"/>
</dbReference>
<reference evidence="1" key="1">
    <citation type="submission" date="2022-07" db="EMBL/GenBank/DDBJ databases">
        <title>Genome analysis of Parmales, a sister group of diatoms, reveals the evolutionary specialization of diatoms from phago-mixotrophs to photoautotrophs.</title>
        <authorList>
            <person name="Ban H."/>
            <person name="Sato S."/>
            <person name="Yoshikawa S."/>
            <person name="Kazumasa Y."/>
            <person name="Nakamura Y."/>
            <person name="Ichinomiya M."/>
            <person name="Saitoh K."/>
            <person name="Sato N."/>
            <person name="Blanc-Mathieu R."/>
            <person name="Endo H."/>
            <person name="Kuwata A."/>
            <person name="Ogata H."/>
        </authorList>
    </citation>
    <scope>NUCLEOTIDE SEQUENCE</scope>
</reference>
<evidence type="ECO:0000313" key="1">
    <source>
        <dbReference type="EMBL" id="GMH51559.1"/>
    </source>
</evidence>
<accession>A0A9W7DPP7</accession>
<sequence>MGQTITTTQFYLKGRRQSTLTGYLRHKGKYREPVQGAVVVNGNEDGLTSDGFDMSGKVVVVTGANSGIGFDLATYAA</sequence>
<comment type="caution">
    <text evidence="1">The sequence shown here is derived from an EMBL/GenBank/DDBJ whole genome shotgun (WGS) entry which is preliminary data.</text>
</comment>
<dbReference type="Gene3D" id="3.40.50.720">
    <property type="entry name" value="NAD(P)-binding Rossmann-like Domain"/>
    <property type="match status" value="1"/>
</dbReference>
<dbReference type="SUPFAM" id="SSF51735">
    <property type="entry name" value="NAD(P)-binding Rossmann-fold domains"/>
    <property type="match status" value="1"/>
</dbReference>
<protein>
    <submittedName>
        <fullName evidence="1">Uncharacterized protein</fullName>
    </submittedName>
</protein>
<keyword evidence="2" id="KW-1185">Reference proteome</keyword>
<gene>
    <name evidence="1" type="ORF">TrRE_jg5553</name>
</gene>
<name>A0A9W7DPP7_9STRA</name>
<organism evidence="1 2">
    <name type="scientific">Triparma retinervis</name>
    <dbReference type="NCBI Taxonomy" id="2557542"/>
    <lineage>
        <taxon>Eukaryota</taxon>
        <taxon>Sar</taxon>
        <taxon>Stramenopiles</taxon>
        <taxon>Ochrophyta</taxon>
        <taxon>Bolidophyceae</taxon>
        <taxon>Parmales</taxon>
        <taxon>Triparmaceae</taxon>
        <taxon>Triparma</taxon>
    </lineage>
</organism>
<dbReference type="InterPro" id="IPR036291">
    <property type="entry name" value="NAD(P)-bd_dom_sf"/>
</dbReference>
<dbReference type="AlphaFoldDB" id="A0A9W7DPP7"/>
<proteinExistence type="predicted"/>